<keyword evidence="4" id="KW-0732">Signal</keyword>
<dbReference type="AlphaFoldDB" id="F6FQC7"/>
<evidence type="ECO:0000256" key="3">
    <source>
        <dbReference type="SAM" id="Phobius"/>
    </source>
</evidence>
<feature type="compositionally biased region" description="Gly residues" evidence="2">
    <location>
        <begin position="297"/>
        <end position="316"/>
    </location>
</feature>
<feature type="compositionally biased region" description="Low complexity" evidence="2">
    <location>
        <begin position="317"/>
        <end position="326"/>
    </location>
</feature>
<keyword evidence="3" id="KW-1133">Transmembrane helix</keyword>
<dbReference type="Proteomes" id="UP000009236">
    <property type="component" value="Chromosome"/>
</dbReference>
<dbReference type="PROSITE" id="PS51257">
    <property type="entry name" value="PROKAR_LIPOPROTEIN"/>
    <property type="match status" value="1"/>
</dbReference>
<gene>
    <name evidence="6" type="ordered locus">Isova_1019</name>
</gene>
<keyword evidence="3" id="KW-0472">Membrane</keyword>
<evidence type="ECO:0000256" key="2">
    <source>
        <dbReference type="SAM" id="MobiDB-lite"/>
    </source>
</evidence>
<feature type="signal peptide" evidence="4">
    <location>
        <begin position="1"/>
        <end position="25"/>
    </location>
</feature>
<feature type="domain" description="DUF4349" evidence="5">
    <location>
        <begin position="74"/>
        <end position="282"/>
    </location>
</feature>
<dbReference type="EMBL" id="CP002810">
    <property type="protein sequence ID" value="AEG43802.1"/>
    <property type="molecule type" value="Genomic_DNA"/>
</dbReference>
<evidence type="ECO:0000313" key="7">
    <source>
        <dbReference type="Proteomes" id="UP000009236"/>
    </source>
</evidence>
<keyword evidence="3" id="KW-0812">Transmembrane</keyword>
<feature type="region of interest" description="Disordered" evidence="2">
    <location>
        <begin position="291"/>
        <end position="336"/>
    </location>
</feature>
<dbReference type="eggNOG" id="COG3206">
    <property type="taxonomic scope" value="Bacteria"/>
</dbReference>
<dbReference type="KEGG" id="iva:Isova_1019"/>
<proteinExistence type="predicted"/>
<reference evidence="6 7" key="1">
    <citation type="submission" date="2011-05" db="EMBL/GenBank/DDBJ databases">
        <title>Complete sequence of Isoptericola variabilis 225.</title>
        <authorList>
            <consortium name="US DOE Joint Genome Institute"/>
            <person name="Lucas S."/>
            <person name="Han J."/>
            <person name="Lapidus A."/>
            <person name="Cheng J.-F."/>
            <person name="Goodwin L."/>
            <person name="Pitluck S."/>
            <person name="Peters L."/>
            <person name="Mikhailova N."/>
            <person name="Zeytun A."/>
            <person name="Han C."/>
            <person name="Tapia R."/>
            <person name="Land M."/>
            <person name="Hauser L."/>
            <person name="Kyrpides N."/>
            <person name="Ivanova N."/>
            <person name="Pagani I."/>
            <person name="Siebers A."/>
            <person name="Allgaier M."/>
            <person name="Thelen M."/>
            <person name="Hugenholtz P."/>
            <person name="Gladden J."/>
            <person name="Woyke T."/>
        </authorList>
    </citation>
    <scope>NUCLEOTIDE SEQUENCE [LARGE SCALE GENOMIC DNA]</scope>
    <source>
        <strain evidence="7">225</strain>
    </source>
</reference>
<dbReference type="Pfam" id="PF14257">
    <property type="entry name" value="DUF4349"/>
    <property type="match status" value="1"/>
</dbReference>
<dbReference type="InterPro" id="IPR025645">
    <property type="entry name" value="DUF4349"/>
</dbReference>
<evidence type="ECO:0000256" key="4">
    <source>
        <dbReference type="SAM" id="SignalP"/>
    </source>
</evidence>
<organism evidence="7">
    <name type="scientific">Isoptericola variabilis (strain 225)</name>
    <dbReference type="NCBI Taxonomy" id="743718"/>
    <lineage>
        <taxon>Bacteria</taxon>
        <taxon>Bacillati</taxon>
        <taxon>Actinomycetota</taxon>
        <taxon>Actinomycetes</taxon>
        <taxon>Micrococcales</taxon>
        <taxon>Promicromonosporaceae</taxon>
        <taxon>Isoptericola</taxon>
    </lineage>
</organism>
<sequence length="336" mass="33688">MPSSRARLRGPLAALTCGVIALTLAACSGGADGGAQSVEGAGGGGSESAADSAGGAGADLGAGAGVAEEATVDREIVTTAHATLVADDPSAAARDLARIAEQAGGRVEERSEFRARGEEPGSASLTLRIPADRMSSTLEALSGVGDVSEISVDTDDVTTQGRDLDARIAALTTSTDRLRELMGSAASTEDLLRVEQELSDRQAELDALRAQRQLLSEQVAMSTLRVEITTEPVTAAARQGGFLGGLGSGWAALVATVQGVVLVIGILLPWLAVAAVGYLLVRLVRRRLRPATPGAAGPSGPGAGPHGGGPDDGPGDGASSPDAPVAPEREPEPVGR</sequence>
<evidence type="ECO:0000313" key="6">
    <source>
        <dbReference type="EMBL" id="AEG43802.1"/>
    </source>
</evidence>
<dbReference type="RefSeq" id="WP_013838194.1">
    <property type="nucleotide sequence ID" value="NC_015588.1"/>
</dbReference>
<dbReference type="HOGENOM" id="CLU_046535_0_0_11"/>
<feature type="region of interest" description="Disordered" evidence="2">
    <location>
        <begin position="33"/>
        <end position="54"/>
    </location>
</feature>
<dbReference type="STRING" id="743718.Isova_1019"/>
<feature type="coiled-coil region" evidence="1">
    <location>
        <begin position="191"/>
        <end position="218"/>
    </location>
</feature>
<name>F6FQC7_ISOV2</name>
<protein>
    <recommendedName>
        <fullName evidence="5">DUF4349 domain-containing protein</fullName>
    </recommendedName>
</protein>
<evidence type="ECO:0000259" key="5">
    <source>
        <dbReference type="Pfam" id="PF14257"/>
    </source>
</evidence>
<accession>F6FQC7</accession>
<keyword evidence="1" id="KW-0175">Coiled coil</keyword>
<feature type="compositionally biased region" description="Basic and acidic residues" evidence="2">
    <location>
        <begin position="327"/>
        <end position="336"/>
    </location>
</feature>
<feature type="chain" id="PRO_5038782882" description="DUF4349 domain-containing protein" evidence="4">
    <location>
        <begin position="26"/>
        <end position="336"/>
    </location>
</feature>
<keyword evidence="7" id="KW-1185">Reference proteome</keyword>
<feature type="transmembrane region" description="Helical" evidence="3">
    <location>
        <begin position="260"/>
        <end position="281"/>
    </location>
</feature>
<evidence type="ECO:0000256" key="1">
    <source>
        <dbReference type="SAM" id="Coils"/>
    </source>
</evidence>